<gene>
    <name evidence="1" type="ORF">BpHYR1_053072</name>
</gene>
<accession>A0A3M7RJH9</accession>
<reference evidence="1 2" key="1">
    <citation type="journal article" date="2018" name="Sci. Rep.">
        <title>Genomic signatures of local adaptation to the degree of environmental predictability in rotifers.</title>
        <authorList>
            <person name="Franch-Gras L."/>
            <person name="Hahn C."/>
            <person name="Garcia-Roger E.M."/>
            <person name="Carmona M.J."/>
            <person name="Serra M."/>
            <person name="Gomez A."/>
        </authorList>
    </citation>
    <scope>NUCLEOTIDE SEQUENCE [LARGE SCALE GENOMIC DNA]</scope>
    <source>
        <strain evidence="1">HYR1</strain>
    </source>
</reference>
<dbReference type="Proteomes" id="UP000276133">
    <property type="component" value="Unassembled WGS sequence"/>
</dbReference>
<evidence type="ECO:0000313" key="1">
    <source>
        <dbReference type="EMBL" id="RNA23550.1"/>
    </source>
</evidence>
<sequence length="32" mass="3882">MVSKTICIKHKIFIFCHYHGIFYKQHNITNCI</sequence>
<organism evidence="1 2">
    <name type="scientific">Brachionus plicatilis</name>
    <name type="common">Marine rotifer</name>
    <name type="synonym">Brachionus muelleri</name>
    <dbReference type="NCBI Taxonomy" id="10195"/>
    <lineage>
        <taxon>Eukaryota</taxon>
        <taxon>Metazoa</taxon>
        <taxon>Spiralia</taxon>
        <taxon>Gnathifera</taxon>
        <taxon>Rotifera</taxon>
        <taxon>Eurotatoria</taxon>
        <taxon>Monogononta</taxon>
        <taxon>Pseudotrocha</taxon>
        <taxon>Ploima</taxon>
        <taxon>Brachionidae</taxon>
        <taxon>Brachionus</taxon>
    </lineage>
</organism>
<comment type="caution">
    <text evidence="1">The sequence shown here is derived from an EMBL/GenBank/DDBJ whole genome shotgun (WGS) entry which is preliminary data.</text>
</comment>
<protein>
    <submittedName>
        <fullName evidence="1">Uncharacterized protein</fullName>
    </submittedName>
</protein>
<feature type="non-terminal residue" evidence="1">
    <location>
        <position position="32"/>
    </location>
</feature>
<dbReference type="AlphaFoldDB" id="A0A3M7RJH9"/>
<evidence type="ECO:0000313" key="2">
    <source>
        <dbReference type="Proteomes" id="UP000276133"/>
    </source>
</evidence>
<dbReference type="EMBL" id="REGN01003263">
    <property type="protein sequence ID" value="RNA23550.1"/>
    <property type="molecule type" value="Genomic_DNA"/>
</dbReference>
<proteinExistence type="predicted"/>
<keyword evidence="2" id="KW-1185">Reference proteome</keyword>
<name>A0A3M7RJH9_BRAPC</name>